<gene>
    <name evidence="1" type="ORF">EVAR_91628_1</name>
</gene>
<protein>
    <submittedName>
        <fullName evidence="1">Uncharacterized protein</fullName>
    </submittedName>
</protein>
<dbReference type="STRING" id="151549.A0A4C1UY00"/>
<dbReference type="Proteomes" id="UP000299102">
    <property type="component" value="Unassembled WGS sequence"/>
</dbReference>
<dbReference type="EMBL" id="BGZK01000238">
    <property type="protein sequence ID" value="GBP30887.1"/>
    <property type="molecule type" value="Genomic_DNA"/>
</dbReference>
<reference evidence="1 2" key="1">
    <citation type="journal article" date="2019" name="Commun. Biol.">
        <title>The bagworm genome reveals a unique fibroin gene that provides high tensile strength.</title>
        <authorList>
            <person name="Kono N."/>
            <person name="Nakamura H."/>
            <person name="Ohtoshi R."/>
            <person name="Tomita M."/>
            <person name="Numata K."/>
            <person name="Arakawa K."/>
        </authorList>
    </citation>
    <scope>NUCLEOTIDE SEQUENCE [LARGE SCALE GENOMIC DNA]</scope>
</reference>
<proteinExistence type="predicted"/>
<evidence type="ECO:0000313" key="1">
    <source>
        <dbReference type="EMBL" id="GBP30887.1"/>
    </source>
</evidence>
<accession>A0A4C1UY00</accession>
<dbReference type="OrthoDB" id="6591917at2759"/>
<evidence type="ECO:0000313" key="2">
    <source>
        <dbReference type="Proteomes" id="UP000299102"/>
    </source>
</evidence>
<organism evidence="1 2">
    <name type="scientific">Eumeta variegata</name>
    <name type="common">Bagworm moth</name>
    <name type="synonym">Eumeta japonica</name>
    <dbReference type="NCBI Taxonomy" id="151549"/>
    <lineage>
        <taxon>Eukaryota</taxon>
        <taxon>Metazoa</taxon>
        <taxon>Ecdysozoa</taxon>
        <taxon>Arthropoda</taxon>
        <taxon>Hexapoda</taxon>
        <taxon>Insecta</taxon>
        <taxon>Pterygota</taxon>
        <taxon>Neoptera</taxon>
        <taxon>Endopterygota</taxon>
        <taxon>Lepidoptera</taxon>
        <taxon>Glossata</taxon>
        <taxon>Ditrysia</taxon>
        <taxon>Tineoidea</taxon>
        <taxon>Psychidae</taxon>
        <taxon>Oiketicinae</taxon>
        <taxon>Eumeta</taxon>
    </lineage>
</organism>
<comment type="caution">
    <text evidence="1">The sequence shown here is derived from an EMBL/GenBank/DDBJ whole genome shotgun (WGS) entry which is preliminary data.</text>
</comment>
<keyword evidence="2" id="KW-1185">Reference proteome</keyword>
<dbReference type="AlphaFoldDB" id="A0A4C1UY00"/>
<sequence length="239" mass="26371">MSATRRAITVESRVQRKLKLNVRFPYVLCGYTSCASVVSKHANEGLVFTNVNSKPNKLASLVTAPKQIEKGAYAENIKPSTSSTILNKNDENNQDRTMTKTDKLKALHRSGPRTFSGPVEKIIKWHKALQGIGVFTFYEVVAKCLSIRAGEGCKQLLVRDEGGPAVQIMYYEIDFLLPELHPPCMIRAVGKAMPGSSRLQAYSVRLATGDDIAALPRRAAVADHHVAKLCKEYGDLKKI</sequence>
<name>A0A4C1UY00_EUMVA</name>